<protein>
    <recommendedName>
        <fullName evidence="6">Serine acetyltransferase</fullName>
    </recommendedName>
</protein>
<evidence type="ECO:0000313" key="5">
    <source>
        <dbReference type="Proteomes" id="UP000032452"/>
    </source>
</evidence>
<sequence>MRNALKKTLQLITLPLLLPFLVSNQRSVIFSDVRRWSNIYNLTNQNDLNNLLYLLLQKEFRSLYYYRIHQGNLFGVIIATPLSFIFKKEENLYIWCKNIGSGLFIQHGFSTVISAKSVGDNCWINQQVTVGHNGVGNSPTIGNNVAIRAGAKVIGDIKIGDNVIIGANAVVVKDIPPNCVVVGVPAYIIKRDGIKVYEKLT</sequence>
<dbReference type="Pfam" id="PF00132">
    <property type="entry name" value="Hexapep"/>
    <property type="match status" value="1"/>
</dbReference>
<dbReference type="GO" id="GO:0031470">
    <property type="term" value="C:carboxysome"/>
    <property type="evidence" value="ECO:0007669"/>
    <property type="project" value="UniProtKB-ARBA"/>
</dbReference>
<evidence type="ECO:0000256" key="1">
    <source>
        <dbReference type="ARBA" id="ARBA00007274"/>
    </source>
</evidence>
<accession>A0A0D8ZYP2</accession>
<evidence type="ECO:0000256" key="3">
    <source>
        <dbReference type="ARBA" id="ARBA00023315"/>
    </source>
</evidence>
<dbReference type="GO" id="GO:0043886">
    <property type="term" value="F:structural constituent of carboxysome shell"/>
    <property type="evidence" value="ECO:0007669"/>
    <property type="project" value="UniProtKB-ARBA"/>
</dbReference>
<proteinExistence type="inferred from homology"/>
<dbReference type="Gene3D" id="2.160.10.10">
    <property type="entry name" value="Hexapeptide repeat proteins"/>
    <property type="match status" value="1"/>
</dbReference>
<keyword evidence="3" id="KW-0012">Acyltransferase</keyword>
<dbReference type="AlphaFoldDB" id="A0A0D8ZYP2"/>
<evidence type="ECO:0000313" key="4">
    <source>
        <dbReference type="EMBL" id="KJH72321.1"/>
    </source>
</evidence>
<name>A0A0D8ZYP2_9CYAN</name>
<organism evidence="4 5">
    <name type="scientific">Aliterella atlantica CENA595</name>
    <dbReference type="NCBI Taxonomy" id="1618023"/>
    <lineage>
        <taxon>Bacteria</taxon>
        <taxon>Bacillati</taxon>
        <taxon>Cyanobacteriota</taxon>
        <taxon>Cyanophyceae</taxon>
        <taxon>Chroococcidiopsidales</taxon>
        <taxon>Aliterellaceae</taxon>
        <taxon>Aliterella</taxon>
    </lineage>
</organism>
<comment type="caution">
    <text evidence="4">The sequence shown here is derived from an EMBL/GenBank/DDBJ whole genome shotgun (WGS) entry which is preliminary data.</text>
</comment>
<gene>
    <name evidence="4" type="ORF">UH38_07845</name>
</gene>
<reference evidence="4 5" key="1">
    <citation type="submission" date="2015-02" db="EMBL/GenBank/DDBJ databases">
        <title>Draft genome of a novel marine cyanobacterium (Chroococcales) isolated from South Atlantic Ocean.</title>
        <authorList>
            <person name="Rigonato J."/>
            <person name="Alvarenga D.O."/>
            <person name="Branco L.H."/>
            <person name="Varani A.M."/>
            <person name="Brandini F.P."/>
            <person name="Fiore M.F."/>
        </authorList>
    </citation>
    <scope>NUCLEOTIDE SEQUENCE [LARGE SCALE GENOMIC DNA]</scope>
    <source>
        <strain evidence="4 5">CENA595</strain>
    </source>
</reference>
<dbReference type="Proteomes" id="UP000032452">
    <property type="component" value="Unassembled WGS sequence"/>
</dbReference>
<dbReference type="EMBL" id="JYON01000006">
    <property type="protein sequence ID" value="KJH72321.1"/>
    <property type="molecule type" value="Genomic_DNA"/>
</dbReference>
<dbReference type="GO" id="GO:0016746">
    <property type="term" value="F:acyltransferase activity"/>
    <property type="evidence" value="ECO:0007669"/>
    <property type="project" value="UniProtKB-KW"/>
</dbReference>
<evidence type="ECO:0008006" key="6">
    <source>
        <dbReference type="Google" id="ProtNLM"/>
    </source>
</evidence>
<keyword evidence="2" id="KW-0808">Transferase</keyword>
<dbReference type="InterPro" id="IPR011004">
    <property type="entry name" value="Trimer_LpxA-like_sf"/>
</dbReference>
<dbReference type="PANTHER" id="PTHR42811">
    <property type="entry name" value="SERINE ACETYLTRANSFERASE"/>
    <property type="match status" value="1"/>
</dbReference>
<dbReference type="OrthoDB" id="9815592at2"/>
<dbReference type="InterPro" id="IPR001451">
    <property type="entry name" value="Hexapep"/>
</dbReference>
<dbReference type="SUPFAM" id="SSF51161">
    <property type="entry name" value="Trimeric LpxA-like enzymes"/>
    <property type="match status" value="1"/>
</dbReference>
<dbReference type="InterPro" id="IPR045304">
    <property type="entry name" value="LbH_SAT"/>
</dbReference>
<dbReference type="STRING" id="1618023.UH38_07845"/>
<dbReference type="CDD" id="cd03354">
    <property type="entry name" value="LbH_SAT"/>
    <property type="match status" value="1"/>
</dbReference>
<evidence type="ECO:0000256" key="2">
    <source>
        <dbReference type="ARBA" id="ARBA00022679"/>
    </source>
</evidence>
<comment type="similarity">
    <text evidence="1">Belongs to the transferase hexapeptide repeat family.</text>
</comment>
<dbReference type="RefSeq" id="WP_045054083.1">
    <property type="nucleotide sequence ID" value="NZ_CAWMDP010000038.1"/>
</dbReference>
<keyword evidence="5" id="KW-1185">Reference proteome</keyword>
<dbReference type="PATRIC" id="fig|1618023.3.peg.3251"/>